<proteinExistence type="inferred from homology"/>
<feature type="compositionally biased region" description="Polar residues" evidence="7">
    <location>
        <begin position="53"/>
        <end position="66"/>
    </location>
</feature>
<name>A0A6H5FW89_9HEMI</name>
<evidence type="ECO:0000256" key="3">
    <source>
        <dbReference type="ARBA" id="ARBA00023015"/>
    </source>
</evidence>
<comment type="subcellular location">
    <subcellularLocation>
        <location evidence="1">Nucleus</location>
    </subcellularLocation>
</comment>
<dbReference type="EMBL" id="CADCXU010000386">
    <property type="protein sequence ID" value="CAA9993333.1"/>
    <property type="molecule type" value="Genomic_DNA"/>
</dbReference>
<organism evidence="9 10">
    <name type="scientific">Nesidiocoris tenuis</name>
    <dbReference type="NCBI Taxonomy" id="355587"/>
    <lineage>
        <taxon>Eukaryota</taxon>
        <taxon>Metazoa</taxon>
        <taxon>Ecdysozoa</taxon>
        <taxon>Arthropoda</taxon>
        <taxon>Hexapoda</taxon>
        <taxon>Insecta</taxon>
        <taxon>Pterygota</taxon>
        <taxon>Neoptera</taxon>
        <taxon>Paraneoptera</taxon>
        <taxon>Hemiptera</taxon>
        <taxon>Heteroptera</taxon>
        <taxon>Panheteroptera</taxon>
        <taxon>Cimicomorpha</taxon>
        <taxon>Miridae</taxon>
        <taxon>Dicyphina</taxon>
        <taxon>Nesidiocoris</taxon>
    </lineage>
</organism>
<feature type="region of interest" description="Disordered" evidence="7">
    <location>
        <begin position="413"/>
        <end position="454"/>
    </location>
</feature>
<gene>
    <name evidence="9" type="ORF">NTEN_LOCUS309</name>
</gene>
<feature type="non-terminal residue" evidence="9">
    <location>
        <position position="454"/>
    </location>
</feature>
<dbReference type="GO" id="GO:0005634">
    <property type="term" value="C:nucleus"/>
    <property type="evidence" value="ECO:0007669"/>
    <property type="project" value="UniProtKB-SubCell"/>
</dbReference>
<dbReference type="GO" id="GO:0003677">
    <property type="term" value="F:DNA binding"/>
    <property type="evidence" value="ECO:0007669"/>
    <property type="project" value="UniProtKB-KW"/>
</dbReference>
<sequence>MSSDGENVGTSSASSSTNVGIARIKEEIMETNTSPPSSSVIIAPFSISNVLKSSAAEQNKSTTSPGSPDDDDDDEDDDDLAEGPTERGTNGFGQSEEQSFPWVYEDDGPDDSESKKRKIIHTFEKDPIARKRQCNRLYKRVKLILDELNARVGQQVVVIMAQPPTSKVNTIKTYGSTPLRNVVTRYHPTIIRDLSEALASKEPSRIDNPLLFDLPNLIIDGVATPIHKMTQAQLREFIPLMLRYSTGRGKPGWGHESTRPCWWPMDIPWANVRVDLREPDVKNRETWSAALRRIIVACYEHHGRLDLLNAAGGWQSDGNPDRNGGDSPEHEQFSKLVNGEIFTQKNGDKRRVILTDAEGQEYCVEIAVSDNPIGGHSLFGNLPFVENDGNLALDDGRVGNRLTFSVPLEGGRARPGLLQLSGEKPTPGFVPASSRSSAVPDRRGSVRKSKSNSS</sequence>
<feature type="region of interest" description="Disordered" evidence="7">
    <location>
        <begin position="53"/>
        <end position="117"/>
    </location>
</feature>
<dbReference type="InterPro" id="IPR019525">
    <property type="entry name" value="Nrf1_NLS/DNA-bd_dimer"/>
</dbReference>
<dbReference type="Proteomes" id="UP000479000">
    <property type="component" value="Unassembled WGS sequence"/>
</dbReference>
<accession>A0A6H5FW89</accession>
<reference evidence="9 10" key="1">
    <citation type="submission" date="2020-02" db="EMBL/GenBank/DDBJ databases">
        <authorList>
            <person name="Ferguson B K."/>
        </authorList>
    </citation>
    <scope>NUCLEOTIDE SEQUENCE [LARGE SCALE GENOMIC DNA]</scope>
</reference>
<feature type="domain" description="Nuclear respiratory factor 1 NLS/DNA-binding dimerisation" evidence="8">
    <location>
        <begin position="114"/>
        <end position="310"/>
    </location>
</feature>
<evidence type="ECO:0000313" key="10">
    <source>
        <dbReference type="Proteomes" id="UP000479000"/>
    </source>
</evidence>
<evidence type="ECO:0000256" key="2">
    <source>
        <dbReference type="ARBA" id="ARBA00005713"/>
    </source>
</evidence>
<evidence type="ECO:0000256" key="6">
    <source>
        <dbReference type="ARBA" id="ARBA00023242"/>
    </source>
</evidence>
<dbReference type="PANTHER" id="PTHR20338">
    <property type="entry name" value="NUCLEAR RESPIRATORY FACTOR 1"/>
    <property type="match status" value="1"/>
</dbReference>
<dbReference type="GO" id="GO:0006357">
    <property type="term" value="P:regulation of transcription by RNA polymerase II"/>
    <property type="evidence" value="ECO:0007669"/>
    <property type="project" value="InterPro"/>
</dbReference>
<keyword evidence="3" id="KW-0805">Transcription regulation</keyword>
<evidence type="ECO:0000256" key="7">
    <source>
        <dbReference type="SAM" id="MobiDB-lite"/>
    </source>
</evidence>
<keyword evidence="10" id="KW-1185">Reference proteome</keyword>
<evidence type="ECO:0000256" key="4">
    <source>
        <dbReference type="ARBA" id="ARBA00023125"/>
    </source>
</evidence>
<evidence type="ECO:0000313" key="9">
    <source>
        <dbReference type="EMBL" id="CAA9993333.1"/>
    </source>
</evidence>
<feature type="compositionally biased region" description="Basic residues" evidence="7">
    <location>
        <begin position="445"/>
        <end position="454"/>
    </location>
</feature>
<protein>
    <recommendedName>
        <fullName evidence="8">Nuclear respiratory factor 1 NLS/DNA-binding dimerisation domain-containing protein</fullName>
    </recommendedName>
</protein>
<evidence type="ECO:0000259" key="8">
    <source>
        <dbReference type="Pfam" id="PF10491"/>
    </source>
</evidence>
<evidence type="ECO:0000256" key="5">
    <source>
        <dbReference type="ARBA" id="ARBA00023163"/>
    </source>
</evidence>
<dbReference type="InterPro" id="IPR039142">
    <property type="entry name" value="NRF1/Ewg"/>
</dbReference>
<keyword evidence="5" id="KW-0804">Transcription</keyword>
<dbReference type="Pfam" id="PF10491">
    <property type="entry name" value="Nrf1_DNA-bind"/>
    <property type="match status" value="1"/>
</dbReference>
<dbReference type="AlphaFoldDB" id="A0A6H5FW89"/>
<comment type="similarity">
    <text evidence="2">Belongs to the NRF1/Ewg family.</text>
</comment>
<dbReference type="GO" id="GO:0003700">
    <property type="term" value="F:DNA-binding transcription factor activity"/>
    <property type="evidence" value="ECO:0007669"/>
    <property type="project" value="InterPro"/>
</dbReference>
<keyword evidence="4" id="KW-0238">DNA-binding</keyword>
<evidence type="ECO:0000256" key="1">
    <source>
        <dbReference type="ARBA" id="ARBA00004123"/>
    </source>
</evidence>
<dbReference type="OrthoDB" id="6780994at2759"/>
<feature type="compositionally biased region" description="Acidic residues" evidence="7">
    <location>
        <begin position="68"/>
        <end position="81"/>
    </location>
</feature>
<keyword evidence="6" id="KW-0539">Nucleus</keyword>